<sequence>MNPKIEEKIAQMRCENRPVKQIAKKLGVNRDDIEAVIKKWISYTDEYLKELVKNRKVKNSKADPGFIVNVTTSVEELLKNDDVLDYIALHMSDYHDRLMDCIRYKVYIYLKQKGK</sequence>
<gene>
    <name evidence="1" type="ORF">DDW13_06120</name>
</gene>
<organism evidence="1 2">
    <name type="scientific">Acidianus hospitalis</name>
    <dbReference type="NCBI Taxonomy" id="563177"/>
    <lineage>
        <taxon>Archaea</taxon>
        <taxon>Thermoproteota</taxon>
        <taxon>Thermoprotei</taxon>
        <taxon>Sulfolobales</taxon>
        <taxon>Sulfolobaceae</taxon>
        <taxon>Acidianus</taxon>
    </lineage>
</organism>
<dbReference type="EMBL" id="QEFD01000181">
    <property type="protein sequence ID" value="PVU74800.1"/>
    <property type="molecule type" value="Genomic_DNA"/>
</dbReference>
<dbReference type="Proteomes" id="UP000245638">
    <property type="component" value="Unassembled WGS sequence"/>
</dbReference>
<comment type="caution">
    <text evidence="1">The sequence shown here is derived from an EMBL/GenBank/DDBJ whole genome shotgun (WGS) entry which is preliminary data.</text>
</comment>
<name>A0A2T9X3Y6_9CREN</name>
<dbReference type="AlphaFoldDB" id="A0A2T9X3Y6"/>
<protein>
    <submittedName>
        <fullName evidence="1">Uncharacterized protein</fullName>
    </submittedName>
</protein>
<evidence type="ECO:0000313" key="2">
    <source>
        <dbReference type="Proteomes" id="UP000245638"/>
    </source>
</evidence>
<reference evidence="1 2" key="1">
    <citation type="journal article" date="2015" name="Appl. Environ. Microbiol.">
        <title>Nanoarchaeota, Their Sulfolobales Host, and Nanoarchaeota Virus Distribution across Yellowstone National Park Hot Springs.</title>
        <authorList>
            <person name="Munson-McGee J.H."/>
            <person name="Field E.K."/>
            <person name="Bateson M."/>
            <person name="Rooney C."/>
            <person name="Stepanauskas R."/>
            <person name="Young M.J."/>
        </authorList>
    </citation>
    <scope>NUCLEOTIDE SEQUENCE [LARGE SCALE GENOMIC DNA]</scope>
    <source>
        <strain evidence="1">SCGC AC-742_N10</strain>
    </source>
</reference>
<proteinExistence type="predicted"/>
<evidence type="ECO:0000313" key="1">
    <source>
        <dbReference type="EMBL" id="PVU74800.1"/>
    </source>
</evidence>
<accession>A0A2T9X3Y6</accession>